<dbReference type="PANTHER" id="PTHR24252:SF7">
    <property type="entry name" value="HYALIN"/>
    <property type="match status" value="1"/>
</dbReference>
<dbReference type="InterPro" id="IPR043504">
    <property type="entry name" value="Peptidase_S1_PA_chymotrypsin"/>
</dbReference>
<keyword evidence="2" id="KW-0964">Secreted</keyword>
<dbReference type="CDD" id="cd00190">
    <property type="entry name" value="Tryp_SPc"/>
    <property type="match status" value="1"/>
</dbReference>
<evidence type="ECO:0000256" key="2">
    <source>
        <dbReference type="ARBA" id="ARBA00022525"/>
    </source>
</evidence>
<sequence>MIRYLALLAIILATANAKLTEEKLELNTGDKLKLRHQFDDGPAETKWELKACEGCKIALSCVILSRSCEDHLLTIHDGKKYHFFCGEEQRYVVKTSIYNKMSVSIKTESLKTGSYCSLSVTKPYTNMKYEPEDSSEHGLGKGATRQTSCKCGWSNKSPRRIVGGSEASVNEYPFVALLMLTRRKFPFCGGSIITPYHILTAAHCTYPFYGIQLSVIVGEHDLTTEKETPFTRIIDVDKTFDHPQYNDKSNVFDISVLKLKEKIEFNDAVGPVCMPNFRNRNLMDEYIKVMGWGNLRTNGSSSSVLLKVDLKVIDLEICKTIYNSIDTDSPFQICTWAKDKDSCQGDSGGPLVWVDPTTKRFTQVALVSYGRECASTDPAVNSDVSYFMNWINQKIKESSPEPVEVCQ</sequence>
<dbReference type="AlphaFoldDB" id="A0A1Q1NPI9"/>
<organism evidence="10">
    <name type="scientific">Pristhesancus plagipennis</name>
    <name type="common">Common assassin bug</name>
    <dbReference type="NCBI Taxonomy" id="1955184"/>
    <lineage>
        <taxon>Eukaryota</taxon>
        <taxon>Metazoa</taxon>
        <taxon>Ecdysozoa</taxon>
        <taxon>Arthropoda</taxon>
        <taxon>Hexapoda</taxon>
        <taxon>Insecta</taxon>
        <taxon>Pterygota</taxon>
        <taxon>Neoptera</taxon>
        <taxon>Paraneoptera</taxon>
        <taxon>Hemiptera</taxon>
        <taxon>Heteroptera</taxon>
        <taxon>Panheteroptera</taxon>
        <taxon>Cimicomorpha</taxon>
        <taxon>Reduviidae</taxon>
        <taxon>Harpactorinae</taxon>
        <taxon>Harpactorini</taxon>
        <taxon>Pristhesancus</taxon>
    </lineage>
</organism>
<dbReference type="FunFam" id="2.40.10.10:FF:000015">
    <property type="entry name" value="Atrial natriuretic peptide-converting enzyme"/>
    <property type="match status" value="1"/>
</dbReference>
<evidence type="ECO:0000256" key="6">
    <source>
        <dbReference type="ARBA" id="ARBA00023157"/>
    </source>
</evidence>
<keyword evidence="6" id="KW-1015">Disulfide bond</keyword>
<dbReference type="InterPro" id="IPR033116">
    <property type="entry name" value="TRYPSIN_SER"/>
</dbReference>
<accession>A0A1Q1NPI9</accession>
<comment type="subcellular location">
    <subcellularLocation>
        <location evidence="1">Secreted</location>
    </subcellularLocation>
</comment>
<keyword evidence="5 7" id="KW-0720">Serine protease</keyword>
<dbReference type="Gene3D" id="2.40.10.10">
    <property type="entry name" value="Trypsin-like serine proteases"/>
    <property type="match status" value="1"/>
</dbReference>
<evidence type="ECO:0000313" key="10">
    <source>
        <dbReference type="EMBL" id="AQM58419.1"/>
    </source>
</evidence>
<name>A0A1Q1NPI9_PRIPG</name>
<dbReference type="GO" id="GO:0004252">
    <property type="term" value="F:serine-type endopeptidase activity"/>
    <property type="evidence" value="ECO:0007669"/>
    <property type="project" value="InterPro"/>
</dbReference>
<dbReference type="PRINTS" id="PR00722">
    <property type="entry name" value="CHYMOTRYPSIN"/>
</dbReference>
<dbReference type="GO" id="GO:0005576">
    <property type="term" value="C:extracellular region"/>
    <property type="evidence" value="ECO:0007669"/>
    <property type="project" value="UniProtKB-SubCell"/>
</dbReference>
<reference evidence="10" key="1">
    <citation type="journal article" date="2017" name="Mol. Cell. Proteomics">
        <title>Melt with this kiss: Paralysing and liquefying venom of the assassin bug Pristhesancus plagipennis (Hemiptera: Reduviidae).</title>
        <authorList>
            <person name="Walker A.A."/>
            <person name="Madio B."/>
            <person name="Jin J."/>
            <person name="Undheim E.A."/>
            <person name="Fry B.G."/>
            <person name="King G.F."/>
        </authorList>
    </citation>
    <scope>NUCLEOTIDE SEQUENCE</scope>
    <source>
        <tissue evidence="10">Venom/labial gland</tissue>
    </source>
</reference>
<evidence type="ECO:0000256" key="7">
    <source>
        <dbReference type="RuleBase" id="RU363034"/>
    </source>
</evidence>
<dbReference type="PANTHER" id="PTHR24252">
    <property type="entry name" value="ACROSIN-RELATED"/>
    <property type="match status" value="1"/>
</dbReference>
<protein>
    <submittedName>
        <fullName evidence="10">Venom s1 protease 5</fullName>
    </submittedName>
</protein>
<evidence type="ECO:0000256" key="8">
    <source>
        <dbReference type="SAM" id="SignalP"/>
    </source>
</evidence>
<dbReference type="SMART" id="SM00020">
    <property type="entry name" value="Tryp_SPc"/>
    <property type="match status" value="1"/>
</dbReference>
<dbReference type="InterPro" id="IPR001254">
    <property type="entry name" value="Trypsin_dom"/>
</dbReference>
<dbReference type="Pfam" id="PF00089">
    <property type="entry name" value="Trypsin"/>
    <property type="match status" value="1"/>
</dbReference>
<dbReference type="EMBL" id="KX459668">
    <property type="protein sequence ID" value="AQM58419.1"/>
    <property type="molecule type" value="mRNA"/>
</dbReference>
<proteinExistence type="evidence at transcript level"/>
<dbReference type="InterPro" id="IPR018114">
    <property type="entry name" value="TRYPSIN_HIS"/>
</dbReference>
<keyword evidence="8" id="KW-0732">Signal</keyword>
<dbReference type="PROSITE" id="PS00135">
    <property type="entry name" value="TRYPSIN_SER"/>
    <property type="match status" value="1"/>
</dbReference>
<evidence type="ECO:0000256" key="1">
    <source>
        <dbReference type="ARBA" id="ARBA00004613"/>
    </source>
</evidence>
<evidence type="ECO:0000256" key="3">
    <source>
        <dbReference type="ARBA" id="ARBA00022670"/>
    </source>
</evidence>
<dbReference type="PROSITE" id="PS50240">
    <property type="entry name" value="TRYPSIN_DOM"/>
    <property type="match status" value="1"/>
</dbReference>
<evidence type="ECO:0000256" key="4">
    <source>
        <dbReference type="ARBA" id="ARBA00022801"/>
    </source>
</evidence>
<feature type="domain" description="Peptidase S1" evidence="9">
    <location>
        <begin position="161"/>
        <end position="396"/>
    </location>
</feature>
<evidence type="ECO:0000259" key="9">
    <source>
        <dbReference type="PROSITE" id="PS50240"/>
    </source>
</evidence>
<dbReference type="GO" id="GO:0006508">
    <property type="term" value="P:proteolysis"/>
    <property type="evidence" value="ECO:0007669"/>
    <property type="project" value="UniProtKB-KW"/>
</dbReference>
<feature type="chain" id="PRO_5012410938" evidence="8">
    <location>
        <begin position="18"/>
        <end position="407"/>
    </location>
</feature>
<dbReference type="InterPro" id="IPR009003">
    <property type="entry name" value="Peptidase_S1_PA"/>
</dbReference>
<feature type="signal peptide" evidence="8">
    <location>
        <begin position="1"/>
        <end position="17"/>
    </location>
</feature>
<dbReference type="PROSITE" id="PS00134">
    <property type="entry name" value="TRYPSIN_HIS"/>
    <property type="match status" value="1"/>
</dbReference>
<keyword evidence="3 7" id="KW-0645">Protease</keyword>
<keyword evidence="4 7" id="KW-0378">Hydrolase</keyword>
<dbReference type="SUPFAM" id="SSF50494">
    <property type="entry name" value="Trypsin-like serine proteases"/>
    <property type="match status" value="1"/>
</dbReference>
<dbReference type="InterPro" id="IPR001314">
    <property type="entry name" value="Peptidase_S1A"/>
</dbReference>
<evidence type="ECO:0000256" key="5">
    <source>
        <dbReference type="ARBA" id="ARBA00022825"/>
    </source>
</evidence>